<name>A0A3Q4H5L0_NEOBR</name>
<evidence type="ECO:0008006" key="4">
    <source>
        <dbReference type="Google" id="ProtNLM"/>
    </source>
</evidence>
<protein>
    <recommendedName>
        <fullName evidence="4">Endonuclease/exonuclease/phosphatase domain-containing protein</fullName>
    </recommendedName>
</protein>
<dbReference type="Ensembl" id="ENSNBRT00000012054.1">
    <property type="protein sequence ID" value="ENSNBRP00000011722.1"/>
    <property type="gene ID" value="ENSNBRG00000009145.1"/>
</dbReference>
<keyword evidence="1" id="KW-1133">Transmembrane helix</keyword>
<feature type="transmembrane region" description="Helical" evidence="1">
    <location>
        <begin position="111"/>
        <end position="130"/>
    </location>
</feature>
<reference evidence="2" key="1">
    <citation type="submission" date="2025-08" db="UniProtKB">
        <authorList>
            <consortium name="Ensembl"/>
        </authorList>
    </citation>
    <scope>IDENTIFICATION</scope>
</reference>
<dbReference type="Proteomes" id="UP000261580">
    <property type="component" value="Unassembled WGS sequence"/>
</dbReference>
<evidence type="ECO:0000313" key="3">
    <source>
        <dbReference type="Proteomes" id="UP000261580"/>
    </source>
</evidence>
<dbReference type="OMA" id="KIENCFT"/>
<dbReference type="Gene3D" id="3.60.10.10">
    <property type="entry name" value="Endonuclease/exonuclease/phosphatase"/>
    <property type="match status" value="1"/>
</dbReference>
<dbReference type="STRING" id="32507.ENSNBRP00000011722"/>
<evidence type="ECO:0000313" key="2">
    <source>
        <dbReference type="Ensembl" id="ENSNBRP00000011722.1"/>
    </source>
</evidence>
<keyword evidence="3" id="KW-1185">Reference proteome</keyword>
<dbReference type="InterPro" id="IPR036691">
    <property type="entry name" value="Endo/exonu/phosph_ase_sf"/>
</dbReference>
<reference evidence="2" key="2">
    <citation type="submission" date="2025-09" db="UniProtKB">
        <authorList>
            <consortium name="Ensembl"/>
        </authorList>
    </citation>
    <scope>IDENTIFICATION</scope>
</reference>
<sequence>MFHVFLLSCSMLDNLKIASLNVNCLGNPLKRKGVLEKLKKDGSHVAFLQETHLSKKEQAKFKFPGYSTFYSTWSNSRQRGLTTLISKLLNFDLLDEVGDKGGRYLIVKVRVNNVVITLITLMCIFLPNVIEHSLSCFLML</sequence>
<accession>A0A3Q4H5L0</accession>
<dbReference type="AlphaFoldDB" id="A0A3Q4H5L0"/>
<dbReference type="SUPFAM" id="SSF56219">
    <property type="entry name" value="DNase I-like"/>
    <property type="match status" value="1"/>
</dbReference>
<proteinExistence type="predicted"/>
<dbReference type="Bgee" id="ENSNBRG00000009145">
    <property type="expression patterns" value="Expressed in brain and 3 other cell types or tissues"/>
</dbReference>
<keyword evidence="1" id="KW-0812">Transmembrane</keyword>
<organism evidence="2 3">
    <name type="scientific">Neolamprologus brichardi</name>
    <name type="common">Fairy cichlid</name>
    <name type="synonym">Lamprologus brichardi</name>
    <dbReference type="NCBI Taxonomy" id="32507"/>
    <lineage>
        <taxon>Eukaryota</taxon>
        <taxon>Metazoa</taxon>
        <taxon>Chordata</taxon>
        <taxon>Craniata</taxon>
        <taxon>Vertebrata</taxon>
        <taxon>Euteleostomi</taxon>
        <taxon>Actinopterygii</taxon>
        <taxon>Neopterygii</taxon>
        <taxon>Teleostei</taxon>
        <taxon>Neoteleostei</taxon>
        <taxon>Acanthomorphata</taxon>
        <taxon>Ovalentaria</taxon>
        <taxon>Cichlomorphae</taxon>
        <taxon>Cichliformes</taxon>
        <taxon>Cichlidae</taxon>
        <taxon>African cichlids</taxon>
        <taxon>Pseudocrenilabrinae</taxon>
        <taxon>Lamprologini</taxon>
        <taxon>Neolamprologus</taxon>
    </lineage>
</organism>
<keyword evidence="1" id="KW-0472">Membrane</keyword>
<evidence type="ECO:0000256" key="1">
    <source>
        <dbReference type="SAM" id="Phobius"/>
    </source>
</evidence>
<dbReference type="GeneTree" id="ENSGT00940000177144"/>